<dbReference type="AlphaFoldDB" id="A0A9D1VA36"/>
<evidence type="ECO:0000259" key="3">
    <source>
        <dbReference type="PROSITE" id="PS51762"/>
    </source>
</evidence>
<evidence type="ECO:0000313" key="5">
    <source>
        <dbReference type="Proteomes" id="UP000823964"/>
    </source>
</evidence>
<dbReference type="Gene3D" id="2.60.120.200">
    <property type="match status" value="1"/>
</dbReference>
<evidence type="ECO:0000256" key="2">
    <source>
        <dbReference type="SAM" id="MobiDB-lite"/>
    </source>
</evidence>
<reference evidence="4" key="2">
    <citation type="submission" date="2021-04" db="EMBL/GenBank/DDBJ databases">
        <authorList>
            <person name="Gilroy R."/>
        </authorList>
    </citation>
    <scope>NUCLEOTIDE SEQUENCE</scope>
    <source>
        <strain evidence="4">14975</strain>
    </source>
</reference>
<dbReference type="Proteomes" id="UP000823964">
    <property type="component" value="Unassembled WGS sequence"/>
</dbReference>
<dbReference type="InterPro" id="IPR013320">
    <property type="entry name" value="ConA-like_dom_sf"/>
</dbReference>
<dbReference type="SUPFAM" id="SSF49899">
    <property type="entry name" value="Concanavalin A-like lectins/glucanases"/>
    <property type="match status" value="1"/>
</dbReference>
<dbReference type="CDD" id="cd08023">
    <property type="entry name" value="GH16_laminarinase_like"/>
    <property type="match status" value="1"/>
</dbReference>
<evidence type="ECO:0000256" key="1">
    <source>
        <dbReference type="ARBA" id="ARBA00006865"/>
    </source>
</evidence>
<feature type="region of interest" description="Disordered" evidence="2">
    <location>
        <begin position="21"/>
        <end position="42"/>
    </location>
</feature>
<dbReference type="PROSITE" id="PS51762">
    <property type="entry name" value="GH16_2"/>
    <property type="match status" value="1"/>
</dbReference>
<name>A0A9D1VA36_9BACT</name>
<protein>
    <submittedName>
        <fullName evidence="4">Glycoside hydrolase family 16 protein</fullName>
    </submittedName>
</protein>
<feature type="domain" description="GH16" evidence="3">
    <location>
        <begin position="37"/>
        <end position="307"/>
    </location>
</feature>
<gene>
    <name evidence="4" type="ORF">H9862_01175</name>
</gene>
<dbReference type="InterPro" id="IPR050546">
    <property type="entry name" value="Glycosyl_Hydrlase_16"/>
</dbReference>
<organism evidence="4 5">
    <name type="scientific">Candidatus Akkermansia intestinigallinarum</name>
    <dbReference type="NCBI Taxonomy" id="2838431"/>
    <lineage>
        <taxon>Bacteria</taxon>
        <taxon>Pseudomonadati</taxon>
        <taxon>Verrucomicrobiota</taxon>
        <taxon>Verrucomicrobiia</taxon>
        <taxon>Verrucomicrobiales</taxon>
        <taxon>Akkermansiaceae</taxon>
        <taxon>Akkermansia</taxon>
    </lineage>
</organism>
<comment type="similarity">
    <text evidence="1">Belongs to the glycosyl hydrolase 16 family.</text>
</comment>
<dbReference type="EMBL" id="DXFQ01000014">
    <property type="protein sequence ID" value="HIX19197.1"/>
    <property type="molecule type" value="Genomic_DNA"/>
</dbReference>
<dbReference type="PANTHER" id="PTHR10963:SF55">
    <property type="entry name" value="GLYCOSIDE HYDROLASE FAMILY 16 PROTEIN"/>
    <property type="match status" value="1"/>
</dbReference>
<proteinExistence type="inferred from homology"/>
<evidence type="ECO:0000313" key="4">
    <source>
        <dbReference type="EMBL" id="HIX19197.1"/>
    </source>
</evidence>
<dbReference type="InterPro" id="IPR000757">
    <property type="entry name" value="Beta-glucanase-like"/>
</dbReference>
<dbReference type="PANTHER" id="PTHR10963">
    <property type="entry name" value="GLYCOSYL HYDROLASE-RELATED"/>
    <property type="match status" value="1"/>
</dbReference>
<comment type="caution">
    <text evidence="4">The sequence shown here is derived from an EMBL/GenBank/DDBJ whole genome shotgun (WGS) entry which is preliminary data.</text>
</comment>
<dbReference type="GO" id="GO:0004553">
    <property type="term" value="F:hydrolase activity, hydrolyzing O-glycosyl compounds"/>
    <property type="evidence" value="ECO:0007669"/>
    <property type="project" value="InterPro"/>
</dbReference>
<reference evidence="4" key="1">
    <citation type="journal article" date="2021" name="PeerJ">
        <title>Extensive microbial diversity within the chicken gut microbiome revealed by metagenomics and culture.</title>
        <authorList>
            <person name="Gilroy R."/>
            <person name="Ravi A."/>
            <person name="Getino M."/>
            <person name="Pursley I."/>
            <person name="Horton D.L."/>
            <person name="Alikhan N.F."/>
            <person name="Baker D."/>
            <person name="Gharbi K."/>
            <person name="Hall N."/>
            <person name="Watson M."/>
            <person name="Adriaenssens E.M."/>
            <person name="Foster-Nyarko E."/>
            <person name="Jarju S."/>
            <person name="Secka A."/>
            <person name="Antonio M."/>
            <person name="Oren A."/>
            <person name="Chaudhuri R.R."/>
            <person name="La Ragione R."/>
            <person name="Hildebrand F."/>
            <person name="Pallen M.J."/>
        </authorList>
    </citation>
    <scope>NUCLEOTIDE SEQUENCE</scope>
    <source>
        <strain evidence="4">14975</strain>
    </source>
</reference>
<accession>A0A9D1VA36</accession>
<dbReference type="Pfam" id="PF00722">
    <property type="entry name" value="Glyco_hydro_16"/>
    <property type="match status" value="1"/>
</dbReference>
<keyword evidence="4" id="KW-0378">Hydrolase</keyword>
<dbReference type="GO" id="GO:0005975">
    <property type="term" value="P:carbohydrate metabolic process"/>
    <property type="evidence" value="ECO:0007669"/>
    <property type="project" value="InterPro"/>
</dbReference>
<sequence>MTQQWIRNLISAALALPLAAGGETGGAETSRQAPALDPFKADTVGRAQPPEGYRLVWHDEFNGEGEPDPAKWSPERGFVRNREMQWYRLDNARQSGGRLIITGKKESFPNPDYEAGSKDWRKNRKRVAYTSASLTTKGKFSVTYGILEARVRFKAVEGLWPAFWTTGISETWPACGEIDIMEYYKGKFLANFAWSAGRPRTAVWRSRTVKVEDCRAKDPRWDDKFHIFKLDWDENRLRIFIDGELVNEMATADAVNQRFDKVEHPFRQPHGIIINLALGANGGSLDKLAFPALYEVDYVRVYRKIEDELGVGDADGAGH</sequence>